<reference evidence="1 2" key="1">
    <citation type="submission" date="2018-10" db="EMBL/GenBank/DDBJ databases">
        <authorList>
            <consortium name="Pathogen Informatics"/>
        </authorList>
    </citation>
    <scope>NUCLEOTIDE SEQUENCE [LARGE SCALE GENOMIC DNA]</scope>
</reference>
<gene>
    <name evidence="1" type="ORF">MCOS_LOCUS10540</name>
</gene>
<dbReference type="STRING" id="53468.A0A3P6GXY8"/>
<organism evidence="1 2">
    <name type="scientific">Mesocestoides corti</name>
    <name type="common">Flatworm</name>
    <dbReference type="NCBI Taxonomy" id="53468"/>
    <lineage>
        <taxon>Eukaryota</taxon>
        <taxon>Metazoa</taxon>
        <taxon>Spiralia</taxon>
        <taxon>Lophotrochozoa</taxon>
        <taxon>Platyhelminthes</taxon>
        <taxon>Cestoda</taxon>
        <taxon>Eucestoda</taxon>
        <taxon>Cyclophyllidea</taxon>
        <taxon>Mesocestoididae</taxon>
        <taxon>Mesocestoides</taxon>
    </lineage>
</organism>
<protein>
    <submittedName>
        <fullName evidence="1">Uncharacterized protein</fullName>
    </submittedName>
</protein>
<dbReference type="AlphaFoldDB" id="A0A3P6GXY8"/>
<dbReference type="OrthoDB" id="6268479at2759"/>
<sequence length="148" mass="17061">MRRIVACLRLQPHVVLVLPQLLNGRCLTLLHNLKKEIEKRKKLKIDCEALRFKWLDAYHKIELQNAADASDDECRWKDGSVYSGHRVKSPCAPTSTRSSRPISEPRCACVDARDHFPAGSFISFGPWLSNTSVRRYRILQHDLGKRRP</sequence>
<dbReference type="Proteomes" id="UP000267029">
    <property type="component" value="Unassembled WGS sequence"/>
</dbReference>
<name>A0A3P6GXY8_MESCO</name>
<evidence type="ECO:0000313" key="1">
    <source>
        <dbReference type="EMBL" id="VDD84537.1"/>
    </source>
</evidence>
<keyword evidence="2" id="KW-1185">Reference proteome</keyword>
<proteinExistence type="predicted"/>
<accession>A0A3P6GXY8</accession>
<dbReference type="EMBL" id="UXSR01006547">
    <property type="protein sequence ID" value="VDD84537.1"/>
    <property type="molecule type" value="Genomic_DNA"/>
</dbReference>
<evidence type="ECO:0000313" key="2">
    <source>
        <dbReference type="Proteomes" id="UP000267029"/>
    </source>
</evidence>